<dbReference type="Proteomes" id="UP000485621">
    <property type="component" value="Unassembled WGS sequence"/>
</dbReference>
<protein>
    <submittedName>
        <fullName evidence="1">Uncharacterized protein</fullName>
    </submittedName>
</protein>
<evidence type="ECO:0000313" key="1">
    <source>
        <dbReference type="EMBL" id="OQB42093.1"/>
    </source>
</evidence>
<dbReference type="AlphaFoldDB" id="A0A1V5ZPC6"/>
<proteinExistence type="predicted"/>
<reference evidence="1" key="1">
    <citation type="submission" date="2017-02" db="EMBL/GenBank/DDBJ databases">
        <title>Delving into the versatile metabolic prowess of the omnipresent phylum Bacteroidetes.</title>
        <authorList>
            <person name="Nobu M.K."/>
            <person name="Mei R."/>
            <person name="Narihiro T."/>
            <person name="Kuroda K."/>
            <person name="Liu W.-T."/>
        </authorList>
    </citation>
    <scope>NUCLEOTIDE SEQUENCE</scope>
    <source>
        <strain evidence="1">ADurb.Bin160</strain>
    </source>
</reference>
<name>A0A1V5ZPC6_9BACT</name>
<organism evidence="1">
    <name type="scientific">candidate division CPR1 bacterium ADurb.Bin160</name>
    <dbReference type="NCBI Taxonomy" id="1852826"/>
    <lineage>
        <taxon>Bacteria</taxon>
        <taxon>candidate division CPR1</taxon>
    </lineage>
</organism>
<accession>A0A1V5ZPC6</accession>
<gene>
    <name evidence="1" type="ORF">BWY04_00452</name>
</gene>
<sequence>MGIAEENNKTIKEIIEEKIIELEQNTKPKIVKTLLHSKSKSEPTEFTYIEEYQKLKIIKDFIENTKEEVYKEQEYMLSQETNTIWDKQDIIEKELIKPTKYNQFYKKFKELIYNQSTDYEKGEELQVTKEIWWGEDIRRQKIESTTIKPNYEELRTLYFYYKQQIERNLFDNGTKFENALKEFSTIVNNINAVIKPILEDKYQNDNLSNKKLSKL</sequence>
<comment type="caution">
    <text evidence="1">The sequence shown here is derived from an EMBL/GenBank/DDBJ whole genome shotgun (WGS) entry which is preliminary data.</text>
</comment>
<dbReference type="EMBL" id="MWDB01000006">
    <property type="protein sequence ID" value="OQB42093.1"/>
    <property type="molecule type" value="Genomic_DNA"/>
</dbReference>